<comment type="caution">
    <text evidence="2">The sequence shown here is derived from an EMBL/GenBank/DDBJ whole genome shotgun (WGS) entry which is preliminary data.</text>
</comment>
<name>X1AVP8_9ZZZZ</name>
<evidence type="ECO:0000256" key="1">
    <source>
        <dbReference type="SAM" id="Phobius"/>
    </source>
</evidence>
<gene>
    <name evidence="2" type="ORF">S01H4_17694</name>
</gene>
<feature type="transmembrane region" description="Helical" evidence="1">
    <location>
        <begin position="19"/>
        <end position="36"/>
    </location>
</feature>
<keyword evidence="1" id="KW-0472">Membrane</keyword>
<reference evidence="2" key="1">
    <citation type="journal article" date="2014" name="Front. Microbiol.">
        <title>High frequency of phylogenetically diverse reductive dehalogenase-homologous genes in deep subseafloor sedimentary metagenomes.</title>
        <authorList>
            <person name="Kawai M."/>
            <person name="Futagami T."/>
            <person name="Toyoda A."/>
            <person name="Takaki Y."/>
            <person name="Nishi S."/>
            <person name="Hori S."/>
            <person name="Arai W."/>
            <person name="Tsubouchi T."/>
            <person name="Morono Y."/>
            <person name="Uchiyama I."/>
            <person name="Ito T."/>
            <person name="Fujiyama A."/>
            <person name="Inagaki F."/>
            <person name="Takami H."/>
        </authorList>
    </citation>
    <scope>NUCLEOTIDE SEQUENCE</scope>
    <source>
        <strain evidence="2">Expedition CK06-06</strain>
    </source>
</reference>
<keyword evidence="1" id="KW-1133">Transmembrane helix</keyword>
<feature type="non-terminal residue" evidence="2">
    <location>
        <position position="39"/>
    </location>
</feature>
<sequence>MTKQGWTLLDIDNLIRPRYFVFTSMLVLLGVAAVTSNPG</sequence>
<proteinExistence type="predicted"/>
<organism evidence="2">
    <name type="scientific">marine sediment metagenome</name>
    <dbReference type="NCBI Taxonomy" id="412755"/>
    <lineage>
        <taxon>unclassified sequences</taxon>
        <taxon>metagenomes</taxon>
        <taxon>ecological metagenomes</taxon>
    </lineage>
</organism>
<dbReference type="AlphaFoldDB" id="X1AVP8"/>
<protein>
    <submittedName>
        <fullName evidence="2">Uncharacterized protein</fullName>
    </submittedName>
</protein>
<dbReference type="EMBL" id="BART01007808">
    <property type="protein sequence ID" value="GAG63881.1"/>
    <property type="molecule type" value="Genomic_DNA"/>
</dbReference>
<evidence type="ECO:0000313" key="2">
    <source>
        <dbReference type="EMBL" id="GAG63881.1"/>
    </source>
</evidence>
<keyword evidence="1" id="KW-0812">Transmembrane</keyword>
<accession>X1AVP8</accession>